<dbReference type="Pfam" id="PF03592">
    <property type="entry name" value="Terminase_2"/>
    <property type="match status" value="1"/>
</dbReference>
<dbReference type="PANTHER" id="PTHR41328:SF2">
    <property type="entry name" value="TERMINASE SMALL SUBUNIT"/>
    <property type="match status" value="1"/>
</dbReference>
<evidence type="ECO:0000256" key="2">
    <source>
        <dbReference type="ARBA" id="ARBA00023219"/>
    </source>
</evidence>
<evidence type="ECO:0000313" key="3">
    <source>
        <dbReference type="EMBL" id="RIV23624.1"/>
    </source>
</evidence>
<gene>
    <name evidence="3" type="ORF">DYU11_11625</name>
</gene>
<dbReference type="InterPro" id="IPR052404">
    <property type="entry name" value="SPP1-like_terminase"/>
</dbReference>
<evidence type="ECO:0000256" key="1">
    <source>
        <dbReference type="ARBA" id="ARBA00022612"/>
    </source>
</evidence>
<evidence type="ECO:0000313" key="4">
    <source>
        <dbReference type="Proteomes" id="UP000283523"/>
    </source>
</evidence>
<dbReference type="Proteomes" id="UP000283523">
    <property type="component" value="Unassembled WGS sequence"/>
</dbReference>
<keyword evidence="1" id="KW-1188">Viral release from host cell</keyword>
<keyword evidence="4" id="KW-1185">Reference proteome</keyword>
<accession>A0A418MB91</accession>
<keyword evidence="2" id="KW-0231">Viral genome packaging</keyword>
<dbReference type="EMBL" id="QXED01000003">
    <property type="protein sequence ID" value="RIV23624.1"/>
    <property type="molecule type" value="Genomic_DNA"/>
</dbReference>
<organism evidence="3 4">
    <name type="scientific">Fibrisoma montanum</name>
    <dbReference type="NCBI Taxonomy" id="2305895"/>
    <lineage>
        <taxon>Bacteria</taxon>
        <taxon>Pseudomonadati</taxon>
        <taxon>Bacteroidota</taxon>
        <taxon>Cytophagia</taxon>
        <taxon>Cytophagales</taxon>
        <taxon>Spirosomataceae</taxon>
        <taxon>Fibrisoma</taxon>
    </lineage>
</organism>
<dbReference type="PANTHER" id="PTHR41328">
    <property type="entry name" value="TERMINASE SMALL SUBUNIT-RELATED"/>
    <property type="match status" value="1"/>
</dbReference>
<name>A0A418MB91_9BACT</name>
<dbReference type="InterPro" id="IPR005335">
    <property type="entry name" value="Terminase_ssu"/>
</dbReference>
<protein>
    <submittedName>
        <fullName evidence="3">Terminase small subunit</fullName>
    </submittedName>
</protein>
<dbReference type="AlphaFoldDB" id="A0A418MB91"/>
<reference evidence="3 4" key="1">
    <citation type="submission" date="2018-08" db="EMBL/GenBank/DDBJ databases">
        <title>Fibrisoma montanum sp. nov., isolated from Danxia mountain soil.</title>
        <authorList>
            <person name="Huang Y."/>
        </authorList>
    </citation>
    <scope>NUCLEOTIDE SEQUENCE [LARGE SCALE GENOMIC DNA]</scope>
    <source>
        <strain evidence="3 4">HYT19</strain>
    </source>
</reference>
<dbReference type="InterPro" id="IPR038713">
    <property type="entry name" value="Terminase_Gp1_N_sf"/>
</dbReference>
<sequence>MDQPEQTPLDILTTRQRRFVEAYIDCGNATRAAKTAGYSEKTAYASGAENLRKPQIKAAINYLGEQLGMSAGEAFKQMADIAKTRLNDFLIIHKVLKTPTVRKPLQQLINELDAEMEFEEEFARLAGLAGKDLDAHKIEQKKRELQGIRYALELERNPSAYRDVPGEAVWVDEVTVDLVKLARAKAEGRIKSLSWTEHGPKIELYAADAALDKILQLHGRYKQVPGDAGGKPRAVYTLPDGTTLEF</sequence>
<dbReference type="Gene3D" id="1.10.10.1400">
    <property type="entry name" value="Terminase, small subunit, N-terminal DNA-binding domain, HTH motif"/>
    <property type="match status" value="1"/>
</dbReference>
<dbReference type="GO" id="GO:0051276">
    <property type="term" value="P:chromosome organization"/>
    <property type="evidence" value="ECO:0007669"/>
    <property type="project" value="InterPro"/>
</dbReference>
<proteinExistence type="predicted"/>
<dbReference type="OrthoDB" id="1338457at2"/>
<comment type="caution">
    <text evidence="3">The sequence shown here is derived from an EMBL/GenBank/DDBJ whole genome shotgun (WGS) entry which is preliminary data.</text>
</comment>